<evidence type="ECO:0000259" key="1">
    <source>
        <dbReference type="Pfam" id="PF00534"/>
    </source>
</evidence>
<organism evidence="3 4">
    <name type="scientific">Paenibacillus aurantius</name>
    <dbReference type="NCBI Taxonomy" id="2918900"/>
    <lineage>
        <taxon>Bacteria</taxon>
        <taxon>Bacillati</taxon>
        <taxon>Bacillota</taxon>
        <taxon>Bacilli</taxon>
        <taxon>Bacillales</taxon>
        <taxon>Paenibacillaceae</taxon>
        <taxon>Paenibacillus</taxon>
    </lineage>
</organism>
<dbReference type="InterPro" id="IPR022622">
    <property type="entry name" value="DUF3492"/>
</dbReference>
<accession>A0AA96LBV0</accession>
<dbReference type="Gene3D" id="3.40.50.2000">
    <property type="entry name" value="Glycogen Phosphorylase B"/>
    <property type="match status" value="2"/>
</dbReference>
<dbReference type="InterPro" id="IPR001296">
    <property type="entry name" value="Glyco_trans_1"/>
</dbReference>
<dbReference type="Proteomes" id="UP001305702">
    <property type="component" value="Chromosome"/>
</dbReference>
<protein>
    <submittedName>
        <fullName evidence="3">GT4 family glycosyltransferase PelF</fullName>
    </submittedName>
</protein>
<reference evidence="3 4" key="1">
    <citation type="submission" date="2022-02" db="EMBL/GenBank/DDBJ databases">
        <title>Paenibacillus sp. MBLB1776 Whole Genome Shotgun Sequencing.</title>
        <authorList>
            <person name="Hwang C.Y."/>
            <person name="Cho E.-S."/>
            <person name="Seo M.-J."/>
        </authorList>
    </citation>
    <scope>NUCLEOTIDE SEQUENCE [LARGE SCALE GENOMIC DNA]</scope>
    <source>
        <strain evidence="3 4">MBLB1776</strain>
    </source>
</reference>
<dbReference type="GO" id="GO:0016757">
    <property type="term" value="F:glycosyltransferase activity"/>
    <property type="evidence" value="ECO:0007669"/>
    <property type="project" value="InterPro"/>
</dbReference>
<evidence type="ECO:0000259" key="2">
    <source>
        <dbReference type="Pfam" id="PF11997"/>
    </source>
</evidence>
<sequence>MKIVLLVEGSYPYVSGGVASWIQMLVSSMPEHEFEIVAVSSSRKEVSGYKYKLPGNLTRIHDIFLMDYLELEEGKRPRLTKEEARACLDWFAFREGSEAALPLIGDPSRLGSPIAFMKSEIFWEFLVDSYTKEMPGYSFNAYFWAWRSMYLPAVFLLQQVYPTADLYHSVSTGYAGLIASSLRMKHGTPFLLTEHGVYAREREEEILQSAWVDPPFKKRWIDYFYHLSKGAYRAADRTISLYGGTHRIQRELGVPEERALVIPNGIDYDRLFRLPRETGESGRMIFGALVRLVPIKDIKTLLYAARLACQDIPHMQLWIMGPTDEDPDYYQECLALTRNLGLEGVVTYTGKVPIDEYLPKIDVLILSSISEGQPLAVLEGMAAGVPWICTDVGSCRELLEGRDEHDAGIAGYVVPPVNPEAMARMMIKMEKYPQERLYMGQAGRRRVSSFYRIDQFIEAYRKLYSEVVT</sequence>
<evidence type="ECO:0000313" key="4">
    <source>
        <dbReference type="Proteomes" id="UP001305702"/>
    </source>
</evidence>
<proteinExistence type="predicted"/>
<dbReference type="Pfam" id="PF11997">
    <property type="entry name" value="DUF3492"/>
    <property type="match status" value="1"/>
</dbReference>
<dbReference type="Pfam" id="PF00534">
    <property type="entry name" value="Glycos_transf_1"/>
    <property type="match status" value="1"/>
</dbReference>
<feature type="domain" description="DUF3492" evidence="2">
    <location>
        <begin position="1"/>
        <end position="256"/>
    </location>
</feature>
<gene>
    <name evidence="3" type="primary">pelF</name>
    <name evidence="3" type="ORF">MJA45_22005</name>
</gene>
<dbReference type="NCBIfam" id="NF038011">
    <property type="entry name" value="PelF"/>
    <property type="match status" value="1"/>
</dbReference>
<dbReference type="RefSeq" id="WP_315604042.1">
    <property type="nucleotide sequence ID" value="NZ_CP130318.1"/>
</dbReference>
<dbReference type="SUPFAM" id="SSF53756">
    <property type="entry name" value="UDP-Glycosyltransferase/glycogen phosphorylase"/>
    <property type="match status" value="1"/>
</dbReference>
<dbReference type="AlphaFoldDB" id="A0AA96LBV0"/>
<dbReference type="InterPro" id="IPR047691">
    <property type="entry name" value="PelF-like"/>
</dbReference>
<name>A0AA96LBV0_9BACL</name>
<feature type="domain" description="Glycosyl transferase family 1" evidence="1">
    <location>
        <begin position="282"/>
        <end position="446"/>
    </location>
</feature>
<dbReference type="EMBL" id="CP130318">
    <property type="protein sequence ID" value="WNQ10268.1"/>
    <property type="molecule type" value="Genomic_DNA"/>
</dbReference>
<keyword evidence="4" id="KW-1185">Reference proteome</keyword>
<dbReference type="KEGG" id="paun:MJA45_22005"/>
<dbReference type="PANTHER" id="PTHR12526:SF608">
    <property type="entry name" value="PELF"/>
    <property type="match status" value="1"/>
</dbReference>
<evidence type="ECO:0000313" key="3">
    <source>
        <dbReference type="EMBL" id="WNQ10268.1"/>
    </source>
</evidence>
<dbReference type="PANTHER" id="PTHR12526">
    <property type="entry name" value="GLYCOSYLTRANSFERASE"/>
    <property type="match status" value="1"/>
</dbReference>